<dbReference type="EMBL" id="LAZR01064593">
    <property type="protein sequence ID" value="KKK57226.1"/>
    <property type="molecule type" value="Genomic_DNA"/>
</dbReference>
<gene>
    <name evidence="1" type="ORF">LCGC14_3056610</name>
</gene>
<evidence type="ECO:0000313" key="1">
    <source>
        <dbReference type="EMBL" id="KKK57226.1"/>
    </source>
</evidence>
<comment type="caution">
    <text evidence="1">The sequence shown here is derived from an EMBL/GenBank/DDBJ whole genome shotgun (WGS) entry which is preliminary data.</text>
</comment>
<name>A0A0F8ZAW5_9ZZZZ</name>
<feature type="non-terminal residue" evidence="1">
    <location>
        <position position="118"/>
    </location>
</feature>
<accession>A0A0F8ZAW5</accession>
<reference evidence="1" key="1">
    <citation type="journal article" date="2015" name="Nature">
        <title>Complex archaea that bridge the gap between prokaryotes and eukaryotes.</title>
        <authorList>
            <person name="Spang A."/>
            <person name="Saw J.H."/>
            <person name="Jorgensen S.L."/>
            <person name="Zaremba-Niedzwiedzka K."/>
            <person name="Martijn J."/>
            <person name="Lind A.E."/>
            <person name="van Eijk R."/>
            <person name="Schleper C."/>
            <person name="Guy L."/>
            <person name="Ettema T.J."/>
        </authorList>
    </citation>
    <scope>NUCLEOTIDE SEQUENCE</scope>
</reference>
<dbReference type="Gene3D" id="3.40.630.10">
    <property type="entry name" value="Zn peptidases"/>
    <property type="match status" value="1"/>
</dbReference>
<sequence length="118" mass="12698">MELGNFFSSVLCHLHGRLNVKRPSPSEGEDSVNIDPVEALVQLIATASVNPMGGPISGPPLGECRLSDHLESVFRGLSLVVERQQVAEGRENVIARLDGEVPPERGGKLILFDANQDT</sequence>
<organism evidence="1">
    <name type="scientific">marine sediment metagenome</name>
    <dbReference type="NCBI Taxonomy" id="412755"/>
    <lineage>
        <taxon>unclassified sequences</taxon>
        <taxon>metagenomes</taxon>
        <taxon>ecological metagenomes</taxon>
    </lineage>
</organism>
<protein>
    <submittedName>
        <fullName evidence="1">Uncharacterized protein</fullName>
    </submittedName>
</protein>
<dbReference type="AlphaFoldDB" id="A0A0F8ZAW5"/>
<proteinExistence type="predicted"/>